<gene>
    <name evidence="8" type="ORF">GNP88_15805</name>
</gene>
<dbReference type="Pfam" id="PF01555">
    <property type="entry name" value="N6_N4_Mtase"/>
    <property type="match status" value="1"/>
</dbReference>
<comment type="catalytic activity">
    <reaction evidence="6">
        <text>a 2'-deoxyadenosine in DNA + S-adenosyl-L-methionine = an N(6)-methyl-2'-deoxyadenosine in DNA + S-adenosyl-L-homocysteine + H(+)</text>
        <dbReference type="Rhea" id="RHEA:15197"/>
        <dbReference type="Rhea" id="RHEA-COMP:12418"/>
        <dbReference type="Rhea" id="RHEA-COMP:12419"/>
        <dbReference type="ChEBI" id="CHEBI:15378"/>
        <dbReference type="ChEBI" id="CHEBI:57856"/>
        <dbReference type="ChEBI" id="CHEBI:59789"/>
        <dbReference type="ChEBI" id="CHEBI:90615"/>
        <dbReference type="ChEBI" id="CHEBI:90616"/>
        <dbReference type="EC" id="2.1.1.72"/>
    </reaction>
</comment>
<protein>
    <recommendedName>
        <fullName evidence="2">site-specific DNA-methyltransferase (adenine-specific)</fullName>
        <ecNumber evidence="2">2.1.1.72</ecNumber>
    </recommendedName>
</protein>
<evidence type="ECO:0000256" key="5">
    <source>
        <dbReference type="ARBA" id="ARBA00022691"/>
    </source>
</evidence>
<organism evidence="8 9">
    <name type="scientific">Aliivibrio fischeri</name>
    <name type="common">Vibrio fischeri</name>
    <dbReference type="NCBI Taxonomy" id="668"/>
    <lineage>
        <taxon>Bacteria</taxon>
        <taxon>Pseudomonadati</taxon>
        <taxon>Pseudomonadota</taxon>
        <taxon>Gammaproteobacteria</taxon>
        <taxon>Vibrionales</taxon>
        <taxon>Vibrionaceae</taxon>
        <taxon>Aliivibrio</taxon>
    </lineage>
</organism>
<dbReference type="InterPro" id="IPR002941">
    <property type="entry name" value="DNA_methylase_N4/N6"/>
</dbReference>
<dbReference type="InterPro" id="IPR002295">
    <property type="entry name" value="N4/N6-MTase_EcoPI_Mod-like"/>
</dbReference>
<evidence type="ECO:0000313" key="8">
    <source>
        <dbReference type="EMBL" id="MUK50614.1"/>
    </source>
</evidence>
<dbReference type="PIRSF" id="PIRSF015855">
    <property type="entry name" value="TypeIII_Mtase_mKpnI"/>
    <property type="match status" value="1"/>
</dbReference>
<dbReference type="SUPFAM" id="SSF53335">
    <property type="entry name" value="S-adenosyl-L-methionine-dependent methyltransferases"/>
    <property type="match status" value="1"/>
</dbReference>
<evidence type="ECO:0000256" key="3">
    <source>
        <dbReference type="ARBA" id="ARBA00022603"/>
    </source>
</evidence>
<evidence type="ECO:0000256" key="2">
    <source>
        <dbReference type="ARBA" id="ARBA00011900"/>
    </source>
</evidence>
<comment type="caution">
    <text evidence="8">The sequence shown here is derived from an EMBL/GenBank/DDBJ whole genome shotgun (WGS) entry which is preliminary data.</text>
</comment>
<sequence length="669" mass="76296">MDKLKMHSPNLVDQNIDKLAQIFPNCVTEAKGDDGKLRKAIDFDLLKQEVSRNIVEGPQERYQLNWPGKREALLTANAPIAKTLRPCREESVNFDTTENLFIEGDNLDALKLLQETYLGKVKMIYIDPPYNTGKDFIYEDDFAEDIDIYIKRSNQKDDQGNRLVANSESNGRFHSDWLSMIYSRLRLAHNLLRDDGVIFISIDENEQANLKSICDEVFGEDSFVECISWNKRIPQNDKGIGNIHEYVLIYVNNRETKPEFTMRKEGLDDIYDLLEKCKKKSLPVHEAEKEIRKLYKKNGYDRGITLYNNIDNNYNLWGKINMSWPNANTFGPDYDVLHPKTGTPVKVPDRGWRWKKETFQEAAKIVEGKYSDIQELHDGSFICGKIWFSHKDDMQPSSITYLDEVNRFLLRSILSLKSDGGIEVERIFEGKSYFSYPKPTSLLKTLLGSLPSDNGDIVLDFFAGSGTTAAAVMMLNEEDGIQRNMISVQLPESLELGSPAHAAGFENLAKVTLERIRRTSAQLESTSMYPKLDRGLRVLKIDDSNMAEVYYSPNAVSQADLFAQIDNVKEDRTEEDLLFQVMLDWGVDLTLPIRRETIDGNTVFFVADNALVACFDKSGNITESFVKQLAEFEPMRLVFRDAGFASDSTKINVEQVLKQLSPTTEVKSI</sequence>
<reference evidence="8 9" key="1">
    <citation type="submission" date="2019-11" db="EMBL/GenBank/DDBJ databases">
        <title>Using colonization assays and comparative genomics to discover symbiosis behaviors and factors in Vibrio fischeri.</title>
        <authorList>
            <person name="Bongrand C."/>
            <person name="Moriano-Gutierrez S."/>
            <person name="Arevalo P."/>
            <person name="Mcfall-Ngai M."/>
            <person name="Visick K."/>
            <person name="Polz M.F."/>
            <person name="Ruby E.G."/>
        </authorList>
    </citation>
    <scope>NUCLEOTIDE SEQUENCE [LARGE SCALE GENOMIC DNA]</scope>
    <source>
        <strain evidence="9">emors.4.1</strain>
    </source>
</reference>
<dbReference type="PRINTS" id="PR00506">
    <property type="entry name" value="D21N6MTFRASE"/>
</dbReference>
<keyword evidence="4 8" id="KW-0808">Transferase</keyword>
<dbReference type="GO" id="GO:0008170">
    <property type="term" value="F:N-methyltransferase activity"/>
    <property type="evidence" value="ECO:0007669"/>
    <property type="project" value="InterPro"/>
</dbReference>
<evidence type="ECO:0000256" key="1">
    <source>
        <dbReference type="ARBA" id="ARBA00006594"/>
    </source>
</evidence>
<name>A0A844P5F6_ALIFS</name>
<dbReference type="EMBL" id="WOBN01000024">
    <property type="protein sequence ID" value="MUK50614.1"/>
    <property type="molecule type" value="Genomic_DNA"/>
</dbReference>
<dbReference type="InterPro" id="IPR002052">
    <property type="entry name" value="DNA_methylase_N6_adenine_CS"/>
</dbReference>
<accession>A0A844P5F6</accession>
<dbReference type="GO" id="GO:0009007">
    <property type="term" value="F:site-specific DNA-methyltransferase (adenine-specific) activity"/>
    <property type="evidence" value="ECO:0007669"/>
    <property type="project" value="UniProtKB-EC"/>
</dbReference>
<dbReference type="Gene3D" id="3.40.50.150">
    <property type="entry name" value="Vaccinia Virus protein VP39"/>
    <property type="match status" value="1"/>
</dbReference>
<dbReference type="Proteomes" id="UP000448038">
    <property type="component" value="Unassembled WGS sequence"/>
</dbReference>
<proteinExistence type="inferred from homology"/>
<evidence type="ECO:0000256" key="6">
    <source>
        <dbReference type="ARBA" id="ARBA00047942"/>
    </source>
</evidence>
<keyword evidence="3 8" id="KW-0489">Methyltransferase</keyword>
<feature type="domain" description="DNA methylase N-4/N-6" evidence="7">
    <location>
        <begin position="121"/>
        <end position="478"/>
    </location>
</feature>
<dbReference type="AlphaFoldDB" id="A0A844P5F6"/>
<keyword evidence="5" id="KW-0949">S-adenosyl-L-methionine</keyword>
<evidence type="ECO:0000256" key="4">
    <source>
        <dbReference type="ARBA" id="ARBA00022679"/>
    </source>
</evidence>
<dbReference type="EC" id="2.1.1.72" evidence="2"/>
<dbReference type="RefSeq" id="WP_155656306.1">
    <property type="nucleotide sequence ID" value="NZ_WOBN01000024.1"/>
</dbReference>
<comment type="similarity">
    <text evidence="1">Belongs to the N(4)/N(6)-methyltransferase family.</text>
</comment>
<dbReference type="GO" id="GO:0032259">
    <property type="term" value="P:methylation"/>
    <property type="evidence" value="ECO:0007669"/>
    <property type="project" value="UniProtKB-KW"/>
</dbReference>
<evidence type="ECO:0000259" key="7">
    <source>
        <dbReference type="Pfam" id="PF01555"/>
    </source>
</evidence>
<dbReference type="GO" id="GO:0003677">
    <property type="term" value="F:DNA binding"/>
    <property type="evidence" value="ECO:0007669"/>
    <property type="project" value="InterPro"/>
</dbReference>
<dbReference type="InterPro" id="IPR029063">
    <property type="entry name" value="SAM-dependent_MTases_sf"/>
</dbReference>
<dbReference type="PROSITE" id="PS00092">
    <property type="entry name" value="N6_MTASE"/>
    <property type="match status" value="1"/>
</dbReference>
<evidence type="ECO:0000313" key="9">
    <source>
        <dbReference type="Proteomes" id="UP000448038"/>
    </source>
</evidence>